<dbReference type="AlphaFoldDB" id="A0A3R7EG26"/>
<sequence length="206" mass="23493">MSHAVEVLPVHKKDQQHFIYDETHDAESVVARKQKTKLISFFLACAQGLTGIDGVPAKNCLYLDFPQYFRFDQLDKESSDQPAESQREEANVACLLAGNKAKHLENLFKISTFALYLKAANNQVVDCMAIPTKVMAGRSRSTHRMLTAGFERPPNPLILDDSNTDYPTESCKLRKRPRVVVREDFVLLNADLRDDFVLEEQDEDWM</sequence>
<name>A0A3R7EG26_APHAT</name>
<comment type="caution">
    <text evidence="1">The sequence shown here is derived from an EMBL/GenBank/DDBJ whole genome shotgun (WGS) entry which is preliminary data.</text>
</comment>
<protein>
    <submittedName>
        <fullName evidence="1">Uncharacterized protein</fullName>
    </submittedName>
</protein>
<proteinExistence type="predicted"/>
<gene>
    <name evidence="1" type="ORF">DYB35_011433</name>
</gene>
<dbReference type="VEuPathDB" id="FungiDB:H257_08233"/>
<evidence type="ECO:0000313" key="2">
    <source>
        <dbReference type="Proteomes" id="UP000285712"/>
    </source>
</evidence>
<reference evidence="1 2" key="1">
    <citation type="submission" date="2018-08" db="EMBL/GenBank/DDBJ databases">
        <title>Aphanomyces genome sequencing and annotation.</title>
        <authorList>
            <person name="Minardi D."/>
            <person name="Oidtmann B."/>
            <person name="Van Der Giezen M."/>
            <person name="Studholme D.J."/>
        </authorList>
    </citation>
    <scope>NUCLEOTIDE SEQUENCE [LARGE SCALE GENOMIC DNA]</scope>
    <source>
        <strain evidence="1 2">Sv</strain>
    </source>
</reference>
<dbReference type="Proteomes" id="UP000285712">
    <property type="component" value="Unassembled WGS sequence"/>
</dbReference>
<evidence type="ECO:0000313" key="1">
    <source>
        <dbReference type="EMBL" id="RHY98856.1"/>
    </source>
</evidence>
<organism evidence="1 2">
    <name type="scientific">Aphanomyces astaci</name>
    <name type="common">Crayfish plague agent</name>
    <dbReference type="NCBI Taxonomy" id="112090"/>
    <lineage>
        <taxon>Eukaryota</taxon>
        <taxon>Sar</taxon>
        <taxon>Stramenopiles</taxon>
        <taxon>Oomycota</taxon>
        <taxon>Saprolegniomycetes</taxon>
        <taxon>Saprolegniales</taxon>
        <taxon>Verrucalvaceae</taxon>
        <taxon>Aphanomyces</taxon>
    </lineage>
</organism>
<accession>A0A3R7EG26</accession>
<dbReference type="EMBL" id="QUTG01001736">
    <property type="protein sequence ID" value="RHY98856.1"/>
    <property type="molecule type" value="Genomic_DNA"/>
</dbReference>